<evidence type="ECO:0000256" key="7">
    <source>
        <dbReference type="ARBA" id="ARBA00023170"/>
    </source>
</evidence>
<reference evidence="13 14" key="1">
    <citation type="submission" date="2021-04" db="EMBL/GenBank/DDBJ databases">
        <authorList>
            <person name="Bliznina A."/>
        </authorList>
    </citation>
    <scope>NUCLEOTIDE SEQUENCE [LARGE SCALE GENOMIC DNA]</scope>
</reference>
<accession>A0ABN7TFC7</accession>
<evidence type="ECO:0000313" key="13">
    <source>
        <dbReference type="EMBL" id="CAG5114365.1"/>
    </source>
</evidence>
<keyword evidence="8 9" id="KW-0807">Transducer</keyword>
<dbReference type="PRINTS" id="PR00237">
    <property type="entry name" value="GPCRRHODOPSN"/>
</dbReference>
<keyword evidence="4 11" id="KW-1133">Transmembrane helix</keyword>
<dbReference type="PROSITE" id="PS50262">
    <property type="entry name" value="G_PROTEIN_RECEP_F1_2"/>
    <property type="match status" value="1"/>
</dbReference>
<evidence type="ECO:0000256" key="9">
    <source>
        <dbReference type="RuleBase" id="RU000688"/>
    </source>
</evidence>
<evidence type="ECO:0000256" key="10">
    <source>
        <dbReference type="SAM" id="MobiDB-lite"/>
    </source>
</evidence>
<evidence type="ECO:0000256" key="4">
    <source>
        <dbReference type="ARBA" id="ARBA00022989"/>
    </source>
</evidence>
<dbReference type="PANTHER" id="PTHR24229:SF40">
    <property type="entry name" value="ALLATOSTATIN C RECEPTOR 1-RELATED"/>
    <property type="match status" value="1"/>
</dbReference>
<evidence type="ECO:0000313" key="14">
    <source>
        <dbReference type="Proteomes" id="UP001158576"/>
    </source>
</evidence>
<sequence length="343" mass="39083">MLPLTIVSPIIYVIISLIGLIGNGMVVYIFWNKRRGSAVDTLVLNLALADFLYCISLLFMARSLSMNGEWDLGELLCKLTSSWTIICIYASVWLLVALSFDRYFAVCNPVRARNLRSQRNTTRLVICCWVLSCLLALPTFIFRSTKPQNFHIEQMNKSASINSSEVEEEPLKCSWRWPGRSIEVAFYLQKSVFSYILPVLLILLCYGNIIQTLQNVTSMTSARREKINKTILIVVTAFIISWLPNHVFSLYIICIPHEKMSQNINTLLLINSVTQILASSNASMNPFIYAFSRKSVNEEMVRIMTLFCRRLAPVDNRRAHKPHKDEVSSDQSTPIVKGGEQQK</sequence>
<organism evidence="13 14">
    <name type="scientific">Oikopleura dioica</name>
    <name type="common">Tunicate</name>
    <dbReference type="NCBI Taxonomy" id="34765"/>
    <lineage>
        <taxon>Eukaryota</taxon>
        <taxon>Metazoa</taxon>
        <taxon>Chordata</taxon>
        <taxon>Tunicata</taxon>
        <taxon>Appendicularia</taxon>
        <taxon>Copelata</taxon>
        <taxon>Oikopleuridae</taxon>
        <taxon>Oikopleura</taxon>
    </lineage>
</organism>
<keyword evidence="3 9" id="KW-0812">Transmembrane</keyword>
<feature type="transmembrane region" description="Helical" evidence="11">
    <location>
        <begin position="121"/>
        <end position="141"/>
    </location>
</feature>
<keyword evidence="7 9" id="KW-0675">Receptor</keyword>
<dbReference type="Gene3D" id="1.20.1070.10">
    <property type="entry name" value="Rhodopsin 7-helix transmembrane proteins"/>
    <property type="match status" value="1"/>
</dbReference>
<dbReference type="PANTHER" id="PTHR24229">
    <property type="entry name" value="NEUROPEPTIDES RECEPTOR"/>
    <property type="match status" value="1"/>
</dbReference>
<evidence type="ECO:0000256" key="5">
    <source>
        <dbReference type="ARBA" id="ARBA00023040"/>
    </source>
</evidence>
<gene>
    <name evidence="13" type="ORF">OKIOD_LOCUS17188</name>
</gene>
<dbReference type="Pfam" id="PF00001">
    <property type="entry name" value="7tm_1"/>
    <property type="match status" value="1"/>
</dbReference>
<feature type="transmembrane region" description="Helical" evidence="11">
    <location>
        <begin position="81"/>
        <end position="100"/>
    </location>
</feature>
<feature type="domain" description="G-protein coupled receptors family 1 profile" evidence="12">
    <location>
        <begin position="22"/>
        <end position="289"/>
    </location>
</feature>
<comment type="subcellular location">
    <subcellularLocation>
        <location evidence="1">Cell membrane</location>
        <topology evidence="1">Multi-pass membrane protein</topology>
    </subcellularLocation>
</comment>
<keyword evidence="2" id="KW-1003">Cell membrane</keyword>
<dbReference type="Proteomes" id="UP001158576">
    <property type="component" value="Chromosome 2"/>
</dbReference>
<feature type="transmembrane region" description="Helical" evidence="11">
    <location>
        <begin position="42"/>
        <end position="61"/>
    </location>
</feature>
<feature type="transmembrane region" description="Helical" evidence="11">
    <location>
        <begin position="231"/>
        <end position="253"/>
    </location>
</feature>
<evidence type="ECO:0000256" key="6">
    <source>
        <dbReference type="ARBA" id="ARBA00023136"/>
    </source>
</evidence>
<evidence type="ECO:0000256" key="2">
    <source>
        <dbReference type="ARBA" id="ARBA00022475"/>
    </source>
</evidence>
<feature type="transmembrane region" description="Helical" evidence="11">
    <location>
        <begin position="192"/>
        <end position="210"/>
    </location>
</feature>
<protein>
    <submittedName>
        <fullName evidence="13">Oidioi.mRNA.OKI2018_I69.chr2.g8423.t1.cds</fullName>
    </submittedName>
</protein>
<name>A0ABN7TFC7_OIKDI</name>
<keyword evidence="14" id="KW-1185">Reference proteome</keyword>
<evidence type="ECO:0000256" key="1">
    <source>
        <dbReference type="ARBA" id="ARBA00004651"/>
    </source>
</evidence>
<evidence type="ECO:0000256" key="8">
    <source>
        <dbReference type="ARBA" id="ARBA00023224"/>
    </source>
</evidence>
<evidence type="ECO:0000259" key="12">
    <source>
        <dbReference type="PROSITE" id="PS50262"/>
    </source>
</evidence>
<comment type="similarity">
    <text evidence="9">Belongs to the G-protein coupled receptor 1 family.</text>
</comment>
<proteinExistence type="inferred from homology"/>
<feature type="transmembrane region" description="Helical" evidence="11">
    <location>
        <begin position="6"/>
        <end position="30"/>
    </location>
</feature>
<dbReference type="InterPro" id="IPR017452">
    <property type="entry name" value="GPCR_Rhodpsn_7TM"/>
</dbReference>
<feature type="region of interest" description="Disordered" evidence="10">
    <location>
        <begin position="318"/>
        <end position="343"/>
    </location>
</feature>
<dbReference type="SMART" id="SM01381">
    <property type="entry name" value="7TM_GPCR_Srsx"/>
    <property type="match status" value="1"/>
</dbReference>
<dbReference type="EMBL" id="OU015567">
    <property type="protein sequence ID" value="CAG5114365.1"/>
    <property type="molecule type" value="Genomic_DNA"/>
</dbReference>
<keyword evidence="5 9" id="KW-0297">G-protein coupled receptor</keyword>
<evidence type="ECO:0000256" key="11">
    <source>
        <dbReference type="SAM" id="Phobius"/>
    </source>
</evidence>
<dbReference type="SUPFAM" id="SSF81321">
    <property type="entry name" value="Family A G protein-coupled receptor-like"/>
    <property type="match status" value="1"/>
</dbReference>
<dbReference type="PROSITE" id="PS00237">
    <property type="entry name" value="G_PROTEIN_RECEP_F1_1"/>
    <property type="match status" value="1"/>
</dbReference>
<keyword evidence="6 11" id="KW-0472">Membrane</keyword>
<evidence type="ECO:0000256" key="3">
    <source>
        <dbReference type="ARBA" id="ARBA00022692"/>
    </source>
</evidence>
<dbReference type="InterPro" id="IPR000276">
    <property type="entry name" value="GPCR_Rhodpsn"/>
</dbReference>